<gene>
    <name evidence="1" type="ORF">DPMN_059050</name>
</gene>
<comment type="caution">
    <text evidence="1">The sequence shown here is derived from an EMBL/GenBank/DDBJ whole genome shotgun (WGS) entry which is preliminary data.</text>
</comment>
<name>A0A9D4HG67_DREPO</name>
<evidence type="ECO:0000313" key="1">
    <source>
        <dbReference type="EMBL" id="KAH3716329.1"/>
    </source>
</evidence>
<dbReference type="Gene3D" id="3.30.420.40">
    <property type="match status" value="2"/>
</dbReference>
<evidence type="ECO:0000313" key="2">
    <source>
        <dbReference type="Proteomes" id="UP000828390"/>
    </source>
</evidence>
<proteinExistence type="predicted"/>
<dbReference type="Proteomes" id="UP000828390">
    <property type="component" value="Unassembled WGS sequence"/>
</dbReference>
<protein>
    <submittedName>
        <fullName evidence="1">Uncharacterized protein</fullName>
    </submittedName>
</protein>
<dbReference type="PANTHER" id="PTHR14187:SF5">
    <property type="entry name" value="HEAT SHOCK 70 KDA PROTEIN 12A"/>
    <property type="match status" value="1"/>
</dbReference>
<sequence>MGVCASVNSQNVILSNYQSSDALIDKNITDSDDADSYDSNNASINDHDHSSNVIVSVIVDIGTSFSSCIYTIYDRETDSVTEIKSIIDNEPTVLILNADNSFIAFGNSALDAITNLHKEDSTEFRIFMNFKPMLHRMKGLSSETLFKEHSNKTLNAIDVFCTIFKHLKAMVKIAFEETKSECHIEDVKWVYTIPAVWNDAARQFMHEAAERAGLDKANVKLLIETEVASTVFRVNLDRIVELEEDENDTDKLPVKYMVANIGGGIVEICVHVILEENKVGEMHMASGGTLGGSTVDGAYILFWESLVGRSLWQNFKEQSYDRYMSMVADFQSRKGDFTMNHAETIQFPIEPSLIKLFLEMTGEHLEHFIQNKFDNKTIRLEEDTGNLIIQPALMEMFFMPSIKWLISRLHEIKDEVNDPDLDTLVLTGGFSRSPYLRSKIDNEFPDMRILSLEEIGLTAMQGAIMMAHLPGDVTYRRSQYTYGFDVTVPFIDGDHPEELKFSEGGLNWCNGVFDKVIERNQIVEVGQIFTRSRNGTALDPARKHEERYTSLWRSTRDNPRFCLAEEGVEEVGVIVMKPPTEGWPDRWESENQVIVEETGLTVKRINRNTGEQSEILMTFL</sequence>
<reference evidence="1" key="2">
    <citation type="submission" date="2020-11" db="EMBL/GenBank/DDBJ databases">
        <authorList>
            <person name="McCartney M.A."/>
            <person name="Auch B."/>
            <person name="Kono T."/>
            <person name="Mallez S."/>
            <person name="Becker A."/>
            <person name="Gohl D.M."/>
            <person name="Silverstein K.A.T."/>
            <person name="Koren S."/>
            <person name="Bechman K.B."/>
            <person name="Herman A."/>
            <person name="Abrahante J.E."/>
            <person name="Garbe J."/>
        </authorList>
    </citation>
    <scope>NUCLEOTIDE SEQUENCE</scope>
    <source>
        <strain evidence="1">Duluth1</strain>
        <tissue evidence="1">Whole animal</tissue>
    </source>
</reference>
<dbReference type="AlphaFoldDB" id="A0A9D4HG67"/>
<reference evidence="1" key="1">
    <citation type="journal article" date="2019" name="bioRxiv">
        <title>The Genome of the Zebra Mussel, Dreissena polymorpha: A Resource for Invasive Species Research.</title>
        <authorList>
            <person name="McCartney M.A."/>
            <person name="Auch B."/>
            <person name="Kono T."/>
            <person name="Mallez S."/>
            <person name="Zhang Y."/>
            <person name="Obille A."/>
            <person name="Becker A."/>
            <person name="Abrahante J.E."/>
            <person name="Garbe J."/>
            <person name="Badalamenti J.P."/>
            <person name="Herman A."/>
            <person name="Mangelson H."/>
            <person name="Liachko I."/>
            <person name="Sullivan S."/>
            <person name="Sone E.D."/>
            <person name="Koren S."/>
            <person name="Silverstein K.A.T."/>
            <person name="Beckman K.B."/>
            <person name="Gohl D.M."/>
        </authorList>
    </citation>
    <scope>NUCLEOTIDE SEQUENCE</scope>
    <source>
        <strain evidence="1">Duluth1</strain>
        <tissue evidence="1">Whole animal</tissue>
    </source>
</reference>
<dbReference type="EMBL" id="JAIWYP010000013">
    <property type="protein sequence ID" value="KAH3716329.1"/>
    <property type="molecule type" value="Genomic_DNA"/>
</dbReference>
<dbReference type="SUPFAM" id="SSF53067">
    <property type="entry name" value="Actin-like ATPase domain"/>
    <property type="match status" value="2"/>
</dbReference>
<dbReference type="InterPro" id="IPR043129">
    <property type="entry name" value="ATPase_NBD"/>
</dbReference>
<accession>A0A9D4HG67</accession>
<dbReference type="Gene3D" id="3.90.640.10">
    <property type="entry name" value="Actin, Chain A, domain 4"/>
    <property type="match status" value="1"/>
</dbReference>
<keyword evidence="2" id="KW-1185">Reference proteome</keyword>
<organism evidence="1 2">
    <name type="scientific">Dreissena polymorpha</name>
    <name type="common">Zebra mussel</name>
    <name type="synonym">Mytilus polymorpha</name>
    <dbReference type="NCBI Taxonomy" id="45954"/>
    <lineage>
        <taxon>Eukaryota</taxon>
        <taxon>Metazoa</taxon>
        <taxon>Spiralia</taxon>
        <taxon>Lophotrochozoa</taxon>
        <taxon>Mollusca</taxon>
        <taxon>Bivalvia</taxon>
        <taxon>Autobranchia</taxon>
        <taxon>Heteroconchia</taxon>
        <taxon>Euheterodonta</taxon>
        <taxon>Imparidentia</taxon>
        <taxon>Neoheterodontei</taxon>
        <taxon>Myida</taxon>
        <taxon>Dreissenoidea</taxon>
        <taxon>Dreissenidae</taxon>
        <taxon>Dreissena</taxon>
    </lineage>
</organism>
<dbReference type="PANTHER" id="PTHR14187">
    <property type="entry name" value="ALPHA KINASE/ELONGATION FACTOR 2 KINASE"/>
    <property type="match status" value="1"/>
</dbReference>